<evidence type="ECO:0000313" key="3">
    <source>
        <dbReference type="WBParaSite" id="HCON_00079350-00001"/>
    </source>
</evidence>
<sequence length="191" mass="21505">MWFLIEFLYNYVLILLFLEVWSVFLLIIYTLIAYSFFKRFPQYGSGFANCVSLLMTSSLLFELVGLYNSVLYDNSSDSFQLSSMLFTSKVSRNANWFGPLWKLNPVSVVAHLAGKVLVSISGVCGRSVSAYQDIRYTSAYEDSHCRANGHNLVFPALPLAAMALKHRKSYVCSDTLQAVGLRCPLSYAADR</sequence>
<feature type="transmembrane region" description="Helical" evidence="1">
    <location>
        <begin position="12"/>
        <end position="34"/>
    </location>
</feature>
<dbReference type="AlphaFoldDB" id="A0A7I4YD00"/>
<dbReference type="OrthoDB" id="5807812at2759"/>
<proteinExistence type="predicted"/>
<evidence type="ECO:0000313" key="2">
    <source>
        <dbReference type="Proteomes" id="UP000025227"/>
    </source>
</evidence>
<keyword evidence="2" id="KW-1185">Reference proteome</keyword>
<dbReference type="Proteomes" id="UP000025227">
    <property type="component" value="Unplaced"/>
</dbReference>
<reference evidence="3" key="1">
    <citation type="submission" date="2020-12" db="UniProtKB">
        <authorList>
            <consortium name="WormBaseParasite"/>
        </authorList>
    </citation>
    <scope>IDENTIFICATION</scope>
    <source>
        <strain evidence="3">MHco3</strain>
    </source>
</reference>
<name>A0A7I4YD00_HAECO</name>
<evidence type="ECO:0000256" key="1">
    <source>
        <dbReference type="SAM" id="Phobius"/>
    </source>
</evidence>
<dbReference type="WBParaSite" id="HCON_00079350-00001">
    <property type="protein sequence ID" value="HCON_00079350-00001"/>
    <property type="gene ID" value="HCON_00079350"/>
</dbReference>
<keyword evidence="1" id="KW-0472">Membrane</keyword>
<keyword evidence="1" id="KW-0812">Transmembrane</keyword>
<keyword evidence="1" id="KW-1133">Transmembrane helix</keyword>
<accession>A0A7I4YD00</accession>
<feature type="transmembrane region" description="Helical" evidence="1">
    <location>
        <begin position="46"/>
        <end position="67"/>
    </location>
</feature>
<organism evidence="2 3">
    <name type="scientific">Haemonchus contortus</name>
    <name type="common">Barber pole worm</name>
    <dbReference type="NCBI Taxonomy" id="6289"/>
    <lineage>
        <taxon>Eukaryota</taxon>
        <taxon>Metazoa</taxon>
        <taxon>Ecdysozoa</taxon>
        <taxon>Nematoda</taxon>
        <taxon>Chromadorea</taxon>
        <taxon>Rhabditida</taxon>
        <taxon>Rhabditina</taxon>
        <taxon>Rhabditomorpha</taxon>
        <taxon>Strongyloidea</taxon>
        <taxon>Trichostrongylidae</taxon>
        <taxon>Haemonchus</taxon>
    </lineage>
</organism>
<protein>
    <submittedName>
        <fullName evidence="3">Uncharacterized protein</fullName>
    </submittedName>
</protein>